<name>A0A6B9XMV8_9VIRU</name>
<dbReference type="EMBL" id="MN803438">
    <property type="protein sequence ID" value="QHR78478.1"/>
    <property type="molecule type" value="Genomic_DNA"/>
</dbReference>
<dbReference type="KEGG" id="vg:65103301"/>
<proteinExistence type="predicted"/>
<dbReference type="GeneID" id="65103301"/>
<dbReference type="Proteomes" id="UP000678193">
    <property type="component" value="Segment"/>
</dbReference>
<reference evidence="1" key="1">
    <citation type="journal article" date="2020" name="Arch. Virol.">
        <title>Complete genome sequence and analysis of a novel lymphocystivirus detected in whitemouth croaker (Micropogonias furnieri): lymphocystis disease virus 4.</title>
        <authorList>
            <person name="Doszpoly A."/>
            <person name="Kajan G.L."/>
            <person name="Puentes R."/>
            <person name="Perretta A."/>
        </authorList>
    </citation>
    <scope>NUCLEOTIDE SEQUENCE</scope>
    <source>
        <strain evidence="1">LCDV-WC</strain>
    </source>
</reference>
<organism evidence="1 2">
    <name type="scientific">Lymphocystis disease virus 4</name>
    <dbReference type="NCBI Taxonomy" id="2704413"/>
    <lineage>
        <taxon>Viruses</taxon>
        <taxon>Varidnaviria</taxon>
        <taxon>Bamfordvirae</taxon>
        <taxon>Nucleocytoviricota</taxon>
        <taxon>Megaviricetes</taxon>
        <taxon>Pimascovirales</taxon>
        <taxon>Pimascovirales incertae sedis</taxon>
        <taxon>Iridoviridae</taxon>
        <taxon>Alphairidovirinae</taxon>
        <taxon>Lymphocystivirus</taxon>
        <taxon>Lymphocystivirus micropogonias1</taxon>
    </lineage>
</organism>
<protein>
    <submittedName>
        <fullName evidence="1">Uncharacterized protein</fullName>
    </submittedName>
</protein>
<dbReference type="RefSeq" id="YP_010087968.1">
    <property type="nucleotide sequence ID" value="NC_055603.1"/>
</dbReference>
<accession>A0A6B9XMV8</accession>
<keyword evidence="2" id="KW-1185">Reference proteome</keyword>
<evidence type="ECO:0000313" key="1">
    <source>
        <dbReference type="EMBL" id="QHR78478.1"/>
    </source>
</evidence>
<sequence length="327" mass="38991">MHVQYFICSNPFRINRWFEAKSILLITDPKSVSAWRKIKSKTNKNFTVKTIFSKKPTIKYNVLIVDQFQNPIKDDLLHYVRNIKTEETYLIFRFGVMDHFDVALTVLAQDPINLKFIRELYIEDIRINIITPSSPIKLVELKDPEFSEDEQYMFNTLSGLFKYRNAFMIEKYVNLISDCYLLPFFIWIDVVMTECFSFENKYADFLSGRLNEYYFNFTFFKHVRPCFITRLTYIKKLISELESVCIVVHSNYIKYRISKLLPIAVIETSENLLISSKPYKNIIVAHNRPYSSYLEFYNGSTVYKFRYSRLETFLKNNKFTFGKSILI</sequence>
<evidence type="ECO:0000313" key="2">
    <source>
        <dbReference type="Proteomes" id="UP000678193"/>
    </source>
</evidence>